<name>A0ACC0A683_CATRO</name>
<dbReference type="Proteomes" id="UP001060085">
    <property type="component" value="Linkage Group LG07"/>
</dbReference>
<protein>
    <submittedName>
        <fullName evidence="1">Uncharacterized protein</fullName>
    </submittedName>
</protein>
<evidence type="ECO:0000313" key="2">
    <source>
        <dbReference type="Proteomes" id="UP001060085"/>
    </source>
</evidence>
<proteinExistence type="predicted"/>
<organism evidence="1 2">
    <name type="scientific">Catharanthus roseus</name>
    <name type="common">Madagascar periwinkle</name>
    <name type="synonym">Vinca rosea</name>
    <dbReference type="NCBI Taxonomy" id="4058"/>
    <lineage>
        <taxon>Eukaryota</taxon>
        <taxon>Viridiplantae</taxon>
        <taxon>Streptophyta</taxon>
        <taxon>Embryophyta</taxon>
        <taxon>Tracheophyta</taxon>
        <taxon>Spermatophyta</taxon>
        <taxon>Magnoliopsida</taxon>
        <taxon>eudicotyledons</taxon>
        <taxon>Gunneridae</taxon>
        <taxon>Pentapetalae</taxon>
        <taxon>asterids</taxon>
        <taxon>lamiids</taxon>
        <taxon>Gentianales</taxon>
        <taxon>Apocynaceae</taxon>
        <taxon>Rauvolfioideae</taxon>
        <taxon>Vinceae</taxon>
        <taxon>Catharanthinae</taxon>
        <taxon>Catharanthus</taxon>
    </lineage>
</organism>
<dbReference type="EMBL" id="CM044707">
    <property type="protein sequence ID" value="KAI5655760.1"/>
    <property type="molecule type" value="Genomic_DNA"/>
</dbReference>
<gene>
    <name evidence="1" type="ORF">M9H77_32947</name>
</gene>
<reference evidence="2" key="1">
    <citation type="journal article" date="2023" name="Nat. Plants">
        <title>Single-cell RNA sequencing provides a high-resolution roadmap for understanding the multicellular compartmentation of specialized metabolism.</title>
        <authorList>
            <person name="Sun S."/>
            <person name="Shen X."/>
            <person name="Li Y."/>
            <person name="Li Y."/>
            <person name="Wang S."/>
            <person name="Li R."/>
            <person name="Zhang H."/>
            <person name="Shen G."/>
            <person name="Guo B."/>
            <person name="Wei J."/>
            <person name="Xu J."/>
            <person name="St-Pierre B."/>
            <person name="Chen S."/>
            <person name="Sun C."/>
        </authorList>
    </citation>
    <scope>NUCLEOTIDE SEQUENCE [LARGE SCALE GENOMIC DNA]</scope>
</reference>
<sequence length="339" mass="38226">METPFEILALEQIREHLLGEFSPSELFFSAAMNNNDCQSSSTTTTSFSSNGAVSNCSDSSYSSQSSSYRSDHHSSSINIYDSLPSRNHELNDNTQSSFFDFALNTIDFEQNQRNSSSRSGLAVIDFSQNCNKKFKLESQDSFSSSSSIDFSSEFETKPEIIDLRDGNLPLQTNLPPLKKTFKWIGFSESTQSNHDLTRSPQPKVVGEEKHYRGVRRRPWGKFAAEIRDPKRRGSRVWLGTFDTAIEAAKAYDRAAFRMRGSKAILNFPLEAGKNASDDQSRAAEKKRRREEDDEVETVVNSETAPSAPNLTPAVDWNPFWEQNIDGIFNLFDDTRLTVT</sequence>
<accession>A0ACC0A683</accession>
<keyword evidence="2" id="KW-1185">Reference proteome</keyword>
<comment type="caution">
    <text evidence="1">The sequence shown here is derived from an EMBL/GenBank/DDBJ whole genome shotgun (WGS) entry which is preliminary data.</text>
</comment>
<evidence type="ECO:0000313" key="1">
    <source>
        <dbReference type="EMBL" id="KAI5655760.1"/>
    </source>
</evidence>